<dbReference type="InterPro" id="IPR037519">
    <property type="entry name" value="LITAF_fam"/>
</dbReference>
<evidence type="ECO:0000256" key="3">
    <source>
        <dbReference type="ARBA" id="ARBA00004630"/>
    </source>
</evidence>
<evidence type="ECO:0000313" key="10">
    <source>
        <dbReference type="EMBL" id="KAK4474838.1"/>
    </source>
</evidence>
<dbReference type="InterPro" id="IPR006629">
    <property type="entry name" value="LITAF"/>
</dbReference>
<dbReference type="SMART" id="SM00714">
    <property type="entry name" value="LITAF"/>
    <property type="match status" value="1"/>
</dbReference>
<dbReference type="PROSITE" id="PS51837">
    <property type="entry name" value="LITAF"/>
    <property type="match status" value="1"/>
</dbReference>
<accession>A0AAE1ZJH2</accession>
<keyword evidence="5" id="KW-0479">Metal-binding</keyword>
<keyword evidence="8" id="KW-1133">Transmembrane helix</keyword>
<comment type="subcellular location">
    <subcellularLocation>
        <location evidence="2">Endosome membrane</location>
        <topology evidence="2">Peripheral membrane protein</topology>
    </subcellularLocation>
    <subcellularLocation>
        <location evidence="1">Late endosome membrane</location>
    </subcellularLocation>
    <subcellularLocation>
        <location evidence="3">Lysosome membrane</location>
        <topology evidence="3">Peripheral membrane protein</topology>
        <orientation evidence="3">Cytoplasmic side</orientation>
    </subcellularLocation>
</comment>
<keyword evidence="6" id="KW-0862">Zinc</keyword>
<evidence type="ECO:0000256" key="8">
    <source>
        <dbReference type="SAM" id="Phobius"/>
    </source>
</evidence>
<feature type="transmembrane region" description="Helical" evidence="8">
    <location>
        <begin position="58"/>
        <end position="81"/>
    </location>
</feature>
<dbReference type="AlphaFoldDB" id="A0AAE1ZJH2"/>
<evidence type="ECO:0000256" key="7">
    <source>
        <dbReference type="ARBA" id="ARBA00023136"/>
    </source>
</evidence>
<dbReference type="Proteomes" id="UP001292079">
    <property type="component" value="Unassembled WGS sequence"/>
</dbReference>
<comment type="caution">
    <text evidence="10">The sequence shown here is derived from an EMBL/GenBank/DDBJ whole genome shotgun (WGS) entry which is preliminary data.</text>
</comment>
<evidence type="ECO:0000256" key="4">
    <source>
        <dbReference type="ARBA" id="ARBA00005975"/>
    </source>
</evidence>
<keyword evidence="11" id="KW-1185">Reference proteome</keyword>
<dbReference type="GO" id="GO:0008270">
    <property type="term" value="F:zinc ion binding"/>
    <property type="evidence" value="ECO:0007669"/>
    <property type="project" value="TreeGrafter"/>
</dbReference>
<reference evidence="10" key="1">
    <citation type="submission" date="2022-04" db="EMBL/GenBank/DDBJ databases">
        <authorList>
            <person name="Xu L."/>
            <person name="Lv Z."/>
        </authorList>
    </citation>
    <scope>NUCLEOTIDE SEQUENCE</scope>
    <source>
        <strain evidence="10">LV_2022a</strain>
    </source>
</reference>
<protein>
    <recommendedName>
        <fullName evidence="9">LITAF domain-containing protein</fullName>
    </recommendedName>
</protein>
<comment type="similarity">
    <text evidence="4">Belongs to the CDIP1/LITAF family.</text>
</comment>
<reference evidence="10" key="2">
    <citation type="journal article" date="2023" name="Infect Dis Poverty">
        <title>Chromosome-scale genome of the human blood fluke Schistosoma mekongi and its implications for public health.</title>
        <authorList>
            <person name="Zhou M."/>
            <person name="Xu L."/>
            <person name="Xu D."/>
            <person name="Chen W."/>
            <person name="Khan J."/>
            <person name="Hu Y."/>
            <person name="Huang H."/>
            <person name="Wei H."/>
            <person name="Zhang Y."/>
            <person name="Chusongsang P."/>
            <person name="Tanasarnprasert K."/>
            <person name="Hu X."/>
            <person name="Limpanont Y."/>
            <person name="Lv Z."/>
        </authorList>
    </citation>
    <scope>NUCLEOTIDE SEQUENCE</scope>
    <source>
        <strain evidence="10">LV_2022a</strain>
    </source>
</reference>
<evidence type="ECO:0000256" key="1">
    <source>
        <dbReference type="ARBA" id="ARBA00004414"/>
    </source>
</evidence>
<evidence type="ECO:0000313" key="11">
    <source>
        <dbReference type="Proteomes" id="UP001292079"/>
    </source>
</evidence>
<dbReference type="GO" id="GO:0031902">
    <property type="term" value="C:late endosome membrane"/>
    <property type="evidence" value="ECO:0007669"/>
    <property type="project" value="UniProtKB-SubCell"/>
</dbReference>
<organism evidence="10 11">
    <name type="scientific">Schistosoma mekongi</name>
    <name type="common">Parasitic worm</name>
    <dbReference type="NCBI Taxonomy" id="38744"/>
    <lineage>
        <taxon>Eukaryota</taxon>
        <taxon>Metazoa</taxon>
        <taxon>Spiralia</taxon>
        <taxon>Lophotrochozoa</taxon>
        <taxon>Platyhelminthes</taxon>
        <taxon>Trematoda</taxon>
        <taxon>Digenea</taxon>
        <taxon>Strigeidida</taxon>
        <taxon>Schistosomatoidea</taxon>
        <taxon>Schistosomatidae</taxon>
        <taxon>Schistosoma</taxon>
    </lineage>
</organism>
<evidence type="ECO:0000256" key="5">
    <source>
        <dbReference type="ARBA" id="ARBA00022723"/>
    </source>
</evidence>
<keyword evidence="7 8" id="KW-0472">Membrane</keyword>
<dbReference type="PANTHER" id="PTHR23292">
    <property type="entry name" value="LIPOPOLYSACCHARIDE-INDUCED TUMOR NECROSIS FACTOR-ALPHA FACTOR"/>
    <property type="match status" value="1"/>
</dbReference>
<evidence type="ECO:0000256" key="6">
    <source>
        <dbReference type="ARBA" id="ARBA00022833"/>
    </source>
</evidence>
<name>A0AAE1ZJH2_SCHME</name>
<feature type="domain" description="LITAF" evidence="9">
    <location>
        <begin position="19"/>
        <end position="105"/>
    </location>
</feature>
<gene>
    <name evidence="10" type="ORF">MN116_001953</name>
</gene>
<sequence>MSLQQEPMLTNKTDQTKQTPVITSQPIPCIPLQNHAINMKCPHCQHEIITNIKYRNGALTYVACTGLCILGCFCGCCLIPFCVKACKDVDHKCPECNHHIGTYRTLQEKYMK</sequence>
<dbReference type="EMBL" id="JALJAT010000001">
    <property type="protein sequence ID" value="KAK4474838.1"/>
    <property type="molecule type" value="Genomic_DNA"/>
</dbReference>
<evidence type="ECO:0000259" key="9">
    <source>
        <dbReference type="PROSITE" id="PS51837"/>
    </source>
</evidence>
<dbReference type="PANTHER" id="PTHR23292:SF6">
    <property type="entry name" value="FI16602P1-RELATED"/>
    <property type="match status" value="1"/>
</dbReference>
<proteinExistence type="inferred from homology"/>
<keyword evidence="8" id="KW-0812">Transmembrane</keyword>
<evidence type="ECO:0000256" key="2">
    <source>
        <dbReference type="ARBA" id="ARBA00004481"/>
    </source>
</evidence>
<dbReference type="Pfam" id="PF10601">
    <property type="entry name" value="zf-LITAF-like"/>
    <property type="match status" value="1"/>
</dbReference>
<dbReference type="GO" id="GO:0005765">
    <property type="term" value="C:lysosomal membrane"/>
    <property type="evidence" value="ECO:0007669"/>
    <property type="project" value="UniProtKB-SubCell"/>
</dbReference>